<reference evidence="2 3" key="1">
    <citation type="journal article" date="2018" name="BMC Genomics">
        <title>Comparative genome analyses reveal sequence features reflecting distinct modes of host-adaptation between dicot and monocot powdery mildew.</title>
        <authorList>
            <person name="Wu Y."/>
            <person name="Ma X."/>
            <person name="Pan Z."/>
            <person name="Kale S.D."/>
            <person name="Song Y."/>
            <person name="King H."/>
            <person name="Zhang Q."/>
            <person name="Presley C."/>
            <person name="Deng X."/>
            <person name="Wei C.I."/>
            <person name="Xiao S."/>
        </authorList>
    </citation>
    <scope>NUCLEOTIDE SEQUENCE [LARGE SCALE GENOMIC DNA]</scope>
    <source>
        <strain evidence="2">UCSC1</strain>
    </source>
</reference>
<comment type="caution">
    <text evidence="2">The sequence shown here is derived from an EMBL/GenBank/DDBJ whole genome shotgun (WGS) entry which is preliminary data.</text>
</comment>
<name>A0A420HF46_9PEZI</name>
<proteinExistence type="predicted"/>
<organism evidence="2 3">
    <name type="scientific">Golovinomyces cichoracearum</name>
    <dbReference type="NCBI Taxonomy" id="62708"/>
    <lineage>
        <taxon>Eukaryota</taxon>
        <taxon>Fungi</taxon>
        <taxon>Dikarya</taxon>
        <taxon>Ascomycota</taxon>
        <taxon>Pezizomycotina</taxon>
        <taxon>Leotiomycetes</taxon>
        <taxon>Erysiphales</taxon>
        <taxon>Erysiphaceae</taxon>
        <taxon>Golovinomyces</taxon>
    </lineage>
</organism>
<feature type="region of interest" description="Disordered" evidence="1">
    <location>
        <begin position="53"/>
        <end position="79"/>
    </location>
</feature>
<feature type="compositionally biased region" description="Basic residues" evidence="1">
    <location>
        <begin position="58"/>
        <end position="68"/>
    </location>
</feature>
<accession>A0A420HF46</accession>
<gene>
    <name evidence="2" type="ORF">GcC1_199001</name>
</gene>
<dbReference type="Proteomes" id="UP000285405">
    <property type="component" value="Unassembled WGS sequence"/>
</dbReference>
<dbReference type="AlphaFoldDB" id="A0A420HF46"/>
<protein>
    <submittedName>
        <fullName evidence="2">Uncharacterized protein</fullName>
    </submittedName>
</protein>
<evidence type="ECO:0000313" key="2">
    <source>
        <dbReference type="EMBL" id="RKF56051.1"/>
    </source>
</evidence>
<dbReference type="EMBL" id="MCBR01019973">
    <property type="protein sequence ID" value="RKF56051.1"/>
    <property type="molecule type" value="Genomic_DNA"/>
</dbReference>
<evidence type="ECO:0000256" key="1">
    <source>
        <dbReference type="SAM" id="MobiDB-lite"/>
    </source>
</evidence>
<evidence type="ECO:0000313" key="3">
    <source>
        <dbReference type="Proteomes" id="UP000285405"/>
    </source>
</evidence>
<sequence length="79" mass="8026">MASWQRPQATARAIAQASTSMQASGNASANAKAISTAEIGEALASHAISTGQPVLKQGRARGGRRALRSSKGTARAHAL</sequence>